<reference evidence="1 2" key="1">
    <citation type="submission" date="2018-06" db="EMBL/GenBank/DDBJ databases">
        <title>Complete Genome Sequence of Bacillus velezensis DSYZ, a Plant Growth-Promoting Rhizobacterium with Antifungal Activity.</title>
        <authorList>
            <person name="Du B."/>
            <person name="Ding Y."/>
            <person name="Liu K."/>
            <person name="Yao L."/>
            <person name="Wang C."/>
            <person name="Li H."/>
            <person name="Liu H."/>
        </authorList>
    </citation>
    <scope>NUCLEOTIDE SEQUENCE [LARGE SCALE GENOMIC DNA]</scope>
    <source>
        <strain evidence="1 2">DSYZ</strain>
    </source>
</reference>
<accession>A0ABC8DDQ5</accession>
<sequence length="124" mass="14183">MVRGDAGKISLELLSNITGITERELWSMTFNDKIMDTTNLGFIRTGFKLGINSYADKICPACFNGNFYQKKIWNYTVNVICPIHNLYLVNECPRCNSKISPIRKTLKKCNCGFELKLLDHVKVE</sequence>
<evidence type="ECO:0000313" key="2">
    <source>
        <dbReference type="Proteomes" id="UP000250069"/>
    </source>
</evidence>
<organism evidence="1 2">
    <name type="scientific">Bacillus velezensis</name>
    <dbReference type="NCBI Taxonomy" id="492670"/>
    <lineage>
        <taxon>Bacteria</taxon>
        <taxon>Bacillati</taxon>
        <taxon>Bacillota</taxon>
        <taxon>Bacilli</taxon>
        <taxon>Bacillales</taxon>
        <taxon>Bacillaceae</taxon>
        <taxon>Bacillus</taxon>
        <taxon>Bacillus amyloliquefaciens group</taxon>
    </lineage>
</organism>
<dbReference type="AlphaFoldDB" id="A0ABC8DDQ5"/>
<protein>
    <recommendedName>
        <fullName evidence="3">TniQ family protein</fullName>
    </recommendedName>
</protein>
<dbReference type="Proteomes" id="UP000250069">
    <property type="component" value="Chromosome"/>
</dbReference>
<evidence type="ECO:0008006" key="3">
    <source>
        <dbReference type="Google" id="ProtNLM"/>
    </source>
</evidence>
<dbReference type="EMBL" id="CP030150">
    <property type="protein sequence ID" value="AWX73890.1"/>
    <property type="molecule type" value="Genomic_DNA"/>
</dbReference>
<gene>
    <name evidence="1" type="ORF">BVDSYZ_18495</name>
</gene>
<evidence type="ECO:0000313" key="1">
    <source>
        <dbReference type="EMBL" id="AWX73890.1"/>
    </source>
</evidence>
<proteinExistence type="predicted"/>
<name>A0ABC8DDQ5_BACVE</name>